<feature type="compositionally biased region" description="Basic and acidic residues" evidence="1">
    <location>
        <begin position="51"/>
        <end position="70"/>
    </location>
</feature>
<feature type="compositionally biased region" description="Low complexity" evidence="1">
    <location>
        <begin position="83"/>
        <end position="94"/>
    </location>
</feature>
<dbReference type="GO" id="GO:0005634">
    <property type="term" value="C:nucleus"/>
    <property type="evidence" value="ECO:0007669"/>
    <property type="project" value="TreeGrafter"/>
</dbReference>
<evidence type="ECO:0000313" key="2">
    <source>
        <dbReference type="EMBL" id="CCC93772.1"/>
    </source>
</evidence>
<feature type="region of interest" description="Disordered" evidence="1">
    <location>
        <begin position="162"/>
        <end position="201"/>
    </location>
</feature>
<dbReference type="PANTHER" id="PTHR14165:SF12">
    <property type="entry name" value="VAULT PROTEIN, PUTATIVE-RELATED"/>
    <property type="match status" value="1"/>
</dbReference>
<organism evidence="2">
    <name type="scientific">Trypanosoma congolense (strain IL3000)</name>
    <dbReference type="NCBI Taxonomy" id="1068625"/>
    <lineage>
        <taxon>Eukaryota</taxon>
        <taxon>Discoba</taxon>
        <taxon>Euglenozoa</taxon>
        <taxon>Kinetoplastea</taxon>
        <taxon>Metakinetoplastina</taxon>
        <taxon>Trypanosomatida</taxon>
        <taxon>Trypanosomatidae</taxon>
        <taxon>Trypanosoma</taxon>
        <taxon>Nannomonas</taxon>
    </lineage>
</organism>
<gene>
    <name evidence="2" type="ORF">TCIL3000_10_5380</name>
</gene>
<dbReference type="InterPro" id="IPR039059">
    <property type="entry name" value="MVP"/>
</dbReference>
<reference evidence="2" key="1">
    <citation type="journal article" date="2012" name="Proc. Natl. Acad. Sci. U.S.A.">
        <title>Antigenic diversity is generated by distinct evolutionary mechanisms in African trypanosome species.</title>
        <authorList>
            <person name="Jackson A.P."/>
            <person name="Berry A."/>
            <person name="Aslett M."/>
            <person name="Allison H.C."/>
            <person name="Burton P."/>
            <person name="Vavrova-Anderson J."/>
            <person name="Brown R."/>
            <person name="Browne H."/>
            <person name="Corton N."/>
            <person name="Hauser H."/>
            <person name="Gamble J."/>
            <person name="Gilderthorp R."/>
            <person name="Marcello L."/>
            <person name="McQuillan J."/>
            <person name="Otto T.D."/>
            <person name="Quail M.A."/>
            <person name="Sanders M.J."/>
            <person name="van Tonder A."/>
            <person name="Ginger M.L."/>
            <person name="Field M.C."/>
            <person name="Barry J.D."/>
            <person name="Hertz-Fowler C."/>
            <person name="Berriman M."/>
        </authorList>
    </citation>
    <scope>NUCLEOTIDE SEQUENCE</scope>
    <source>
        <strain evidence="2">IL3000</strain>
    </source>
</reference>
<dbReference type="PANTHER" id="PTHR14165">
    <property type="entry name" value="MAJOR VAULT PROTEIN"/>
    <property type="match status" value="1"/>
</dbReference>
<dbReference type="VEuPathDB" id="TriTrypDB:TcIL3000_10_5380"/>
<evidence type="ECO:0000256" key="1">
    <source>
        <dbReference type="SAM" id="MobiDB-lite"/>
    </source>
</evidence>
<name>G0UWK6_TRYCI</name>
<feature type="region of interest" description="Disordered" evidence="1">
    <location>
        <begin position="39"/>
        <end position="102"/>
    </location>
</feature>
<sequence length="201" mass="22069">MELLDPRMREEGIQKSVKIVIEAPTPVQKSNARLIAQTHAQESPAQLARQKMREHMEDESQQKILPEAKARSAATTSSGGLKAVASSVPEVASVQQENGPRCTKVRRLAGNLTGAALSEIERSTQRQEHDFEMGRTAHKLELEKESPNIESDKFASVMDFHGSQYGTKDRKGRTGAPSSTAGKPRIAGPFGRGWEHPHQPL</sequence>
<feature type="compositionally biased region" description="Basic and acidic residues" evidence="1">
    <location>
        <begin position="138"/>
        <end position="153"/>
    </location>
</feature>
<accession>G0UWK6</accession>
<protein>
    <submittedName>
        <fullName evidence="2">Putative major vault protein</fullName>
    </submittedName>
</protein>
<dbReference type="EMBL" id="HE575323">
    <property type="protein sequence ID" value="CCC93772.1"/>
    <property type="molecule type" value="Genomic_DNA"/>
</dbReference>
<dbReference type="GO" id="GO:0005737">
    <property type="term" value="C:cytoplasm"/>
    <property type="evidence" value="ECO:0007669"/>
    <property type="project" value="TreeGrafter"/>
</dbReference>
<dbReference type="Gene3D" id="6.10.250.720">
    <property type="match status" value="1"/>
</dbReference>
<proteinExistence type="predicted"/>
<feature type="region of interest" description="Disordered" evidence="1">
    <location>
        <begin position="138"/>
        <end position="157"/>
    </location>
</feature>
<dbReference type="AlphaFoldDB" id="G0UWK6"/>